<proteinExistence type="predicted"/>
<sequence>MAKYLVKKIPNEVIKNINQKVGFRLLTKFREKGVINLGKCIPLVGCLTENRITSK</sequence>
<gene>
    <name evidence="1" type="ORF">QOZ84_13210</name>
</gene>
<dbReference type="EMBL" id="JASKYM010000008">
    <property type="protein sequence ID" value="MDK2564500.1"/>
    <property type="molecule type" value="Genomic_DNA"/>
</dbReference>
<evidence type="ECO:0000313" key="2">
    <source>
        <dbReference type="Proteomes" id="UP001301012"/>
    </source>
</evidence>
<name>A0ABT7EC51_9FIRM</name>
<dbReference type="Proteomes" id="UP001301012">
    <property type="component" value="Unassembled WGS sequence"/>
</dbReference>
<evidence type="ECO:0000313" key="1">
    <source>
        <dbReference type="EMBL" id="MDK2564500.1"/>
    </source>
</evidence>
<protein>
    <submittedName>
        <fullName evidence="1">Uncharacterized protein</fullName>
    </submittedName>
</protein>
<organism evidence="1 2">
    <name type="scientific">Romboutsia sedimentorum</name>
    <dbReference type="NCBI Taxonomy" id="1368474"/>
    <lineage>
        <taxon>Bacteria</taxon>
        <taxon>Bacillati</taxon>
        <taxon>Bacillota</taxon>
        <taxon>Clostridia</taxon>
        <taxon>Peptostreptococcales</taxon>
        <taxon>Peptostreptococcaceae</taxon>
        <taxon>Romboutsia</taxon>
    </lineage>
</organism>
<comment type="caution">
    <text evidence="1">The sequence shown here is derived from an EMBL/GenBank/DDBJ whole genome shotgun (WGS) entry which is preliminary data.</text>
</comment>
<reference evidence="1 2" key="1">
    <citation type="submission" date="2023-05" db="EMBL/GenBank/DDBJ databases">
        <title>Rombocin, a short stable natural nisin variant, displays selective antimicrobial activity against Listeria monocytogenes and employs dual mode of action to kill target bacterial strains.</title>
        <authorList>
            <person name="Wambui J."/>
            <person name="Stephan R."/>
            <person name="Kuipers O.P."/>
        </authorList>
    </citation>
    <scope>NUCLEOTIDE SEQUENCE [LARGE SCALE GENOMIC DNA]</scope>
    <source>
        <strain evidence="1 2">RC002</strain>
    </source>
</reference>
<dbReference type="RefSeq" id="WP_284133423.1">
    <property type="nucleotide sequence ID" value="NZ_JASKYM010000008.1"/>
</dbReference>
<accession>A0ABT7EC51</accession>
<keyword evidence="2" id="KW-1185">Reference proteome</keyword>